<evidence type="ECO:0000313" key="1">
    <source>
        <dbReference type="EMBL" id="KAI9903905.1"/>
    </source>
</evidence>
<sequence>MPGAQDHFPEIPTGELMSSGQAATLVALERAGGCLSLAAVCLLCAAYWLAPRVRNVQNTFIVFASVSNVGASVASIIAMDGLVRGKDSGLCRTQAFLFQMFMQSDPWWALSMAINVFLVFYFHVSPDSFQRWWWLYCFVCYGGPFVIALALLLVQNEDRGPIYGEATIWCWVDRSWDDIRIYTYYMLIWVCIAGSLLFYFMVGYHIFQSRNHLRSLSTNKSREAGGDEENVDPMFELPDLASDNANANHTNFYGTVVTEVKVVHSNASTHDTSPSSTTATNKYNNSSNNDDSNTNNNNNNYGGAPAEPKRAYLNPTVAFHDRTSTTERDLEVSAAATHFFSTVTSQSPPTSSHRRSRHRCRHNRTGTTTTSSFSSSSFFLFSLAPAAALRSLAAKFIVDDPIKRAYLRTSFLFALSVLVTWIPSSMNRIHSWLAGESPFEYHVATAAVLPLQGLWNAVIFFVTSHRAIRDAVLDRWCAGSGGGGGGGGGGGCCRDGGRRDAPGFVADERGLGAGAGGGGGGAGGAGPARRPARDDDLDVSNESDEADVGTLGSDVELRNVSEISGKTSMSL</sequence>
<evidence type="ECO:0000313" key="2">
    <source>
        <dbReference type="Proteomes" id="UP001163324"/>
    </source>
</evidence>
<protein>
    <submittedName>
        <fullName evidence="1">Uncharacterized protein</fullName>
    </submittedName>
</protein>
<name>A0ACC0VDW8_9HYPO</name>
<gene>
    <name evidence="1" type="ORF">N3K66_000434</name>
</gene>
<dbReference type="EMBL" id="CM047940">
    <property type="protein sequence ID" value="KAI9903905.1"/>
    <property type="molecule type" value="Genomic_DNA"/>
</dbReference>
<organism evidence="1 2">
    <name type="scientific">Trichothecium roseum</name>
    <dbReference type="NCBI Taxonomy" id="47278"/>
    <lineage>
        <taxon>Eukaryota</taxon>
        <taxon>Fungi</taxon>
        <taxon>Dikarya</taxon>
        <taxon>Ascomycota</taxon>
        <taxon>Pezizomycotina</taxon>
        <taxon>Sordariomycetes</taxon>
        <taxon>Hypocreomycetidae</taxon>
        <taxon>Hypocreales</taxon>
        <taxon>Hypocreales incertae sedis</taxon>
        <taxon>Trichothecium</taxon>
    </lineage>
</organism>
<reference evidence="1" key="1">
    <citation type="submission" date="2022-10" db="EMBL/GenBank/DDBJ databases">
        <title>Complete Genome of Trichothecium roseum strain YXFP-22015, a Plant Pathogen Isolated from Citrus.</title>
        <authorList>
            <person name="Wang Y."/>
            <person name="Zhu L."/>
        </authorList>
    </citation>
    <scope>NUCLEOTIDE SEQUENCE</scope>
    <source>
        <strain evidence="1">YXFP-22015</strain>
    </source>
</reference>
<proteinExistence type="predicted"/>
<keyword evidence="2" id="KW-1185">Reference proteome</keyword>
<accession>A0ACC0VDW8</accession>
<dbReference type="Proteomes" id="UP001163324">
    <property type="component" value="Chromosome 1"/>
</dbReference>
<comment type="caution">
    <text evidence="1">The sequence shown here is derived from an EMBL/GenBank/DDBJ whole genome shotgun (WGS) entry which is preliminary data.</text>
</comment>